<name>A0A0G1XWZ3_9BACT</name>
<dbReference type="EMBL" id="LCRN01000038">
    <property type="protein sequence ID" value="KKW35460.1"/>
    <property type="molecule type" value="Genomic_DNA"/>
</dbReference>
<sequence length="58" mass="6840">MDADKFLYPEHIACRIDSEHLCGVVNARQEMFWERFQILLKRRGRVQYAHTSAVSKGM</sequence>
<gene>
    <name evidence="1" type="ORF">UY82_C0038G0008</name>
</gene>
<proteinExistence type="predicted"/>
<dbReference type="AlphaFoldDB" id="A0A0G1XWZ3"/>
<evidence type="ECO:0000313" key="2">
    <source>
        <dbReference type="Proteomes" id="UP000033865"/>
    </source>
</evidence>
<reference evidence="1 2" key="1">
    <citation type="journal article" date="2015" name="Nature">
        <title>rRNA introns, odd ribosomes, and small enigmatic genomes across a large radiation of phyla.</title>
        <authorList>
            <person name="Brown C.T."/>
            <person name="Hug L.A."/>
            <person name="Thomas B.C."/>
            <person name="Sharon I."/>
            <person name="Castelle C.J."/>
            <person name="Singh A."/>
            <person name="Wilkins M.J."/>
            <person name="Williams K.H."/>
            <person name="Banfield J.F."/>
        </authorList>
    </citation>
    <scope>NUCLEOTIDE SEQUENCE [LARGE SCALE GENOMIC DNA]</scope>
</reference>
<evidence type="ECO:0000313" key="1">
    <source>
        <dbReference type="EMBL" id="KKW35460.1"/>
    </source>
</evidence>
<comment type="caution">
    <text evidence="1">The sequence shown here is derived from an EMBL/GenBank/DDBJ whole genome shotgun (WGS) entry which is preliminary data.</text>
</comment>
<protein>
    <submittedName>
        <fullName evidence="1">Uncharacterized protein</fullName>
    </submittedName>
</protein>
<accession>A0A0G1XWZ3</accession>
<dbReference type="Proteomes" id="UP000033865">
    <property type="component" value="Unassembled WGS sequence"/>
</dbReference>
<organism evidence="1 2">
    <name type="scientific">Candidatus Uhrbacteria bacterium GW2011_GWC2_53_7</name>
    <dbReference type="NCBI Taxonomy" id="1618986"/>
    <lineage>
        <taxon>Bacteria</taxon>
        <taxon>Candidatus Uhriibacteriota</taxon>
    </lineage>
</organism>